<comment type="caution">
    <text evidence="2">The sequence shown here is derived from an EMBL/GenBank/DDBJ whole genome shotgun (WGS) entry which is preliminary data.</text>
</comment>
<protein>
    <submittedName>
        <fullName evidence="2">Cupin domain-containing protein</fullName>
    </submittedName>
</protein>
<evidence type="ECO:0000313" key="3">
    <source>
        <dbReference type="Proteomes" id="UP000539052"/>
    </source>
</evidence>
<reference evidence="2 3" key="1">
    <citation type="submission" date="2020-03" db="EMBL/GenBank/DDBJ databases">
        <title>Genome Sequence of industrial isolate, B5A.</title>
        <authorList>
            <person name="Sharma S."/>
            <person name="Patil P.B."/>
            <person name="Korpole S."/>
        </authorList>
    </citation>
    <scope>NUCLEOTIDE SEQUENCE [LARGE SCALE GENOMIC DNA]</scope>
    <source>
        <strain evidence="2 3">PI-S10-B5A</strain>
    </source>
</reference>
<dbReference type="Gene3D" id="2.60.120.10">
    <property type="entry name" value="Jelly Rolls"/>
    <property type="match status" value="1"/>
</dbReference>
<evidence type="ECO:0000313" key="2">
    <source>
        <dbReference type="EMBL" id="NNJ30989.1"/>
    </source>
</evidence>
<dbReference type="PANTHER" id="PTHR40112:SF1">
    <property type="entry name" value="H2HPP ISOMERASE"/>
    <property type="match status" value="1"/>
</dbReference>
<keyword evidence="3" id="KW-1185">Reference proteome</keyword>
<dbReference type="EMBL" id="JAAOXG010000028">
    <property type="protein sequence ID" value="NNJ30989.1"/>
    <property type="molecule type" value="Genomic_DNA"/>
</dbReference>
<dbReference type="InterPro" id="IPR013096">
    <property type="entry name" value="Cupin_2"/>
</dbReference>
<dbReference type="InterPro" id="IPR052535">
    <property type="entry name" value="Bacilysin_H2HPP_isomerase"/>
</dbReference>
<dbReference type="InterPro" id="IPR014710">
    <property type="entry name" value="RmlC-like_jellyroll"/>
</dbReference>
<sequence>MVLKYEDIIPSNPEPGVTRRILARGGSMMGVEASFIKGAVGSVHRHPHEQVSYIVSGSFQYEADGIKYILKAGDSYYVEPDSLHGATALEDSVILDIFTPQREDFVSEVKDGAEV</sequence>
<dbReference type="InterPro" id="IPR011051">
    <property type="entry name" value="RmlC_Cupin_sf"/>
</dbReference>
<evidence type="ECO:0000259" key="1">
    <source>
        <dbReference type="Pfam" id="PF07883"/>
    </source>
</evidence>
<dbReference type="Pfam" id="PF07883">
    <property type="entry name" value="Cupin_2"/>
    <property type="match status" value="1"/>
</dbReference>
<proteinExistence type="predicted"/>
<gene>
    <name evidence="2" type="ORF">G9470_14455</name>
</gene>
<name>A0ABX1VRD5_9FIRM</name>
<organism evidence="2 3">
    <name type="scientific">Lacrimispora defluvii</name>
    <dbReference type="NCBI Taxonomy" id="2719233"/>
    <lineage>
        <taxon>Bacteria</taxon>
        <taxon>Bacillati</taxon>
        <taxon>Bacillota</taxon>
        <taxon>Clostridia</taxon>
        <taxon>Lachnospirales</taxon>
        <taxon>Lachnospiraceae</taxon>
        <taxon>Lacrimispora</taxon>
    </lineage>
</organism>
<dbReference type="Proteomes" id="UP000539052">
    <property type="component" value="Unassembled WGS sequence"/>
</dbReference>
<dbReference type="CDD" id="cd02238">
    <property type="entry name" value="cupin_KdgF"/>
    <property type="match status" value="1"/>
</dbReference>
<dbReference type="PIRSF" id="PIRSF029883">
    <property type="entry name" value="KdgF"/>
    <property type="match status" value="1"/>
</dbReference>
<dbReference type="InterPro" id="IPR025499">
    <property type="entry name" value="KdgF"/>
</dbReference>
<dbReference type="PANTHER" id="PTHR40112">
    <property type="entry name" value="H2HPP ISOMERASE"/>
    <property type="match status" value="1"/>
</dbReference>
<dbReference type="SUPFAM" id="SSF51182">
    <property type="entry name" value="RmlC-like cupins"/>
    <property type="match status" value="1"/>
</dbReference>
<accession>A0ABX1VRD5</accession>
<dbReference type="RefSeq" id="WP_170822226.1">
    <property type="nucleotide sequence ID" value="NZ_JAAOXG010000028.1"/>
</dbReference>
<feature type="domain" description="Cupin type-2" evidence="1">
    <location>
        <begin position="35"/>
        <end position="92"/>
    </location>
</feature>